<reference evidence="10" key="1">
    <citation type="journal article" date="2020" name="Cell">
        <title>Large-Scale Comparative Analyses of Tick Genomes Elucidate Their Genetic Diversity and Vector Capacities.</title>
        <authorList>
            <consortium name="Tick Genome and Microbiome Consortium (TIGMIC)"/>
            <person name="Jia N."/>
            <person name="Wang J."/>
            <person name="Shi W."/>
            <person name="Du L."/>
            <person name="Sun Y."/>
            <person name="Zhan W."/>
            <person name="Jiang J.F."/>
            <person name="Wang Q."/>
            <person name="Zhang B."/>
            <person name="Ji P."/>
            <person name="Bell-Sakyi L."/>
            <person name="Cui X.M."/>
            <person name="Yuan T.T."/>
            <person name="Jiang B.G."/>
            <person name="Yang W.F."/>
            <person name="Lam T.T."/>
            <person name="Chang Q.C."/>
            <person name="Ding S.J."/>
            <person name="Wang X.J."/>
            <person name="Zhu J.G."/>
            <person name="Ruan X.D."/>
            <person name="Zhao L."/>
            <person name="Wei J.T."/>
            <person name="Ye R.Z."/>
            <person name="Que T.C."/>
            <person name="Du C.H."/>
            <person name="Zhou Y.H."/>
            <person name="Cheng J.X."/>
            <person name="Dai P.F."/>
            <person name="Guo W.B."/>
            <person name="Han X.H."/>
            <person name="Huang E.J."/>
            <person name="Li L.F."/>
            <person name="Wei W."/>
            <person name="Gao Y.C."/>
            <person name="Liu J.Z."/>
            <person name="Shao H.Z."/>
            <person name="Wang X."/>
            <person name="Wang C.C."/>
            <person name="Yang T.C."/>
            <person name="Huo Q.B."/>
            <person name="Li W."/>
            <person name="Chen H.Y."/>
            <person name="Chen S.E."/>
            <person name="Zhou L.G."/>
            <person name="Ni X.B."/>
            <person name="Tian J.H."/>
            <person name="Sheng Y."/>
            <person name="Liu T."/>
            <person name="Pan Y.S."/>
            <person name="Xia L.Y."/>
            <person name="Li J."/>
            <person name="Zhao F."/>
            <person name="Cao W.C."/>
        </authorList>
    </citation>
    <scope>NUCLEOTIDE SEQUENCE</scope>
    <source>
        <strain evidence="10">Rmic-2018</strain>
    </source>
</reference>
<keyword evidence="7" id="KW-1053">Target membrane</keyword>
<keyword evidence="5" id="KW-0528">Neurotoxin</keyword>
<dbReference type="PROSITE" id="PS50088">
    <property type="entry name" value="ANK_REPEAT"/>
    <property type="match status" value="1"/>
</dbReference>
<dbReference type="GO" id="GO:0044218">
    <property type="term" value="C:other organism cell membrane"/>
    <property type="evidence" value="ECO:0007669"/>
    <property type="project" value="UniProtKB-KW"/>
</dbReference>
<dbReference type="Pfam" id="PF12796">
    <property type="entry name" value="Ank_2"/>
    <property type="match status" value="1"/>
</dbReference>
<evidence type="ECO:0000256" key="2">
    <source>
        <dbReference type="ARBA" id="ARBA00022483"/>
    </source>
</evidence>
<keyword evidence="2" id="KW-0268">Exocytosis</keyword>
<reference evidence="10" key="2">
    <citation type="submission" date="2021-09" db="EMBL/GenBank/DDBJ databases">
        <authorList>
            <person name="Jia N."/>
            <person name="Wang J."/>
            <person name="Shi W."/>
            <person name="Du L."/>
            <person name="Sun Y."/>
            <person name="Zhan W."/>
            <person name="Jiang J."/>
            <person name="Wang Q."/>
            <person name="Zhang B."/>
            <person name="Ji P."/>
            <person name="Sakyi L.B."/>
            <person name="Cui X."/>
            <person name="Yuan T."/>
            <person name="Jiang B."/>
            <person name="Yang W."/>
            <person name="Lam T.T.-Y."/>
            <person name="Chang Q."/>
            <person name="Ding S."/>
            <person name="Wang X."/>
            <person name="Zhu J."/>
            <person name="Ruan X."/>
            <person name="Zhao L."/>
            <person name="Wei J."/>
            <person name="Que T."/>
            <person name="Du C."/>
            <person name="Cheng J."/>
            <person name="Dai P."/>
            <person name="Han X."/>
            <person name="Huang E."/>
            <person name="Gao Y."/>
            <person name="Liu J."/>
            <person name="Shao H."/>
            <person name="Ye R."/>
            <person name="Li L."/>
            <person name="Wei W."/>
            <person name="Wang X."/>
            <person name="Wang C."/>
            <person name="Huo Q."/>
            <person name="Li W."/>
            <person name="Guo W."/>
            <person name="Chen H."/>
            <person name="Chen S."/>
            <person name="Zhou L."/>
            <person name="Zhou L."/>
            <person name="Ni X."/>
            <person name="Tian J."/>
            <person name="Zhou Y."/>
            <person name="Sheng Y."/>
            <person name="Liu T."/>
            <person name="Pan Y."/>
            <person name="Xia L."/>
            <person name="Li J."/>
            <person name="Zhao F."/>
            <person name="Cao W."/>
        </authorList>
    </citation>
    <scope>NUCLEOTIDE SEQUENCE</scope>
    <source>
        <strain evidence="10">Rmic-2018</strain>
        <tissue evidence="10">Larvae</tissue>
    </source>
</reference>
<evidence type="ECO:0000256" key="1">
    <source>
        <dbReference type="ARBA" id="ARBA00004175"/>
    </source>
</evidence>
<organism evidence="10 11">
    <name type="scientific">Rhipicephalus microplus</name>
    <name type="common">Cattle tick</name>
    <name type="synonym">Boophilus microplus</name>
    <dbReference type="NCBI Taxonomy" id="6941"/>
    <lineage>
        <taxon>Eukaryota</taxon>
        <taxon>Metazoa</taxon>
        <taxon>Ecdysozoa</taxon>
        <taxon>Arthropoda</taxon>
        <taxon>Chelicerata</taxon>
        <taxon>Arachnida</taxon>
        <taxon>Acari</taxon>
        <taxon>Parasitiformes</taxon>
        <taxon>Ixodida</taxon>
        <taxon>Ixodoidea</taxon>
        <taxon>Ixodidae</taxon>
        <taxon>Rhipicephalinae</taxon>
        <taxon>Rhipicephalus</taxon>
        <taxon>Boophilus</taxon>
    </lineage>
</organism>
<dbReference type="GO" id="GO:0044231">
    <property type="term" value="C:host cell presynaptic membrane"/>
    <property type="evidence" value="ECO:0007669"/>
    <property type="project" value="UniProtKB-KW"/>
</dbReference>
<evidence type="ECO:0000313" key="11">
    <source>
        <dbReference type="Proteomes" id="UP000821866"/>
    </source>
</evidence>
<dbReference type="Proteomes" id="UP000821866">
    <property type="component" value="Chromosome 1"/>
</dbReference>
<comment type="caution">
    <text evidence="10">The sequence shown here is derived from an EMBL/GenBank/DDBJ whole genome shotgun (WGS) entry which is preliminary data.</text>
</comment>
<keyword evidence="11" id="KW-1185">Reference proteome</keyword>
<dbReference type="AlphaFoldDB" id="A0A9J6EWK4"/>
<feature type="repeat" description="ANK" evidence="8">
    <location>
        <begin position="41"/>
        <end position="73"/>
    </location>
</feature>
<evidence type="ECO:0000256" key="9">
    <source>
        <dbReference type="SAM" id="MobiDB-lite"/>
    </source>
</evidence>
<dbReference type="InterPro" id="IPR002110">
    <property type="entry name" value="Ankyrin_rpt"/>
</dbReference>
<name>A0A9J6EWK4_RHIMP</name>
<dbReference type="PANTHER" id="PTHR24201">
    <property type="entry name" value="ANK_REP_REGION DOMAIN-CONTAINING PROTEIN"/>
    <property type="match status" value="1"/>
</dbReference>
<dbReference type="VEuPathDB" id="VectorBase:LOC119178128"/>
<keyword evidence="5" id="KW-0800">Toxin</keyword>
<evidence type="ECO:0000256" key="5">
    <source>
        <dbReference type="ARBA" id="ARBA00023028"/>
    </source>
</evidence>
<keyword evidence="4" id="KW-0677">Repeat</keyword>
<gene>
    <name evidence="10" type="ORF">HPB51_002243</name>
</gene>
<keyword evidence="7" id="KW-0472">Membrane</keyword>
<comment type="subcellular location">
    <subcellularLocation>
        <location evidence="1">Target cell membrane</location>
    </subcellularLocation>
</comment>
<evidence type="ECO:0000256" key="3">
    <source>
        <dbReference type="ARBA" id="ARBA00022537"/>
    </source>
</evidence>
<dbReference type="InterPro" id="IPR050776">
    <property type="entry name" value="Ank_Repeat/CDKN_Inhibitor"/>
</dbReference>
<accession>A0A9J6EWK4</accession>
<keyword evidence="5" id="KW-0638">Presynaptic neurotoxin</keyword>
<keyword evidence="3" id="KW-1052">Target cell membrane</keyword>
<protein>
    <submittedName>
        <fullName evidence="10">Uncharacterized protein</fullName>
    </submittedName>
</protein>
<evidence type="ECO:0000256" key="7">
    <source>
        <dbReference type="ARBA" id="ARBA00023298"/>
    </source>
</evidence>
<evidence type="ECO:0000256" key="6">
    <source>
        <dbReference type="ARBA" id="ARBA00023043"/>
    </source>
</evidence>
<evidence type="ECO:0000256" key="8">
    <source>
        <dbReference type="PROSITE-ProRule" id="PRU00023"/>
    </source>
</evidence>
<dbReference type="InterPro" id="IPR036770">
    <property type="entry name" value="Ankyrin_rpt-contain_sf"/>
</dbReference>
<evidence type="ECO:0000313" key="10">
    <source>
        <dbReference type="EMBL" id="KAH8038604.1"/>
    </source>
</evidence>
<feature type="region of interest" description="Disordered" evidence="9">
    <location>
        <begin position="67"/>
        <end position="86"/>
    </location>
</feature>
<keyword evidence="6 8" id="KW-0040">ANK repeat</keyword>
<dbReference type="SUPFAM" id="SSF48403">
    <property type="entry name" value="Ankyrin repeat"/>
    <property type="match status" value="1"/>
</dbReference>
<proteinExistence type="predicted"/>
<evidence type="ECO:0000256" key="4">
    <source>
        <dbReference type="ARBA" id="ARBA00022737"/>
    </source>
</evidence>
<dbReference type="Gene3D" id="1.25.40.20">
    <property type="entry name" value="Ankyrin repeat-containing domain"/>
    <property type="match status" value="1"/>
</dbReference>
<dbReference type="GO" id="GO:0006887">
    <property type="term" value="P:exocytosis"/>
    <property type="evidence" value="ECO:0007669"/>
    <property type="project" value="UniProtKB-KW"/>
</dbReference>
<sequence length="86" mass="9547">MLPPWVQLDEGQSELHLCALRADWSQHGSLEPGKLEVRDRFGRTPLFFCVMLGDSHGAQVLLRAGARPDHSDHAGQTPLHLAARKL</sequence>
<dbReference type="EMBL" id="JABSTU010000001">
    <property type="protein sequence ID" value="KAH8038604.1"/>
    <property type="molecule type" value="Genomic_DNA"/>
</dbReference>